<keyword evidence="9" id="KW-1133">Transmembrane helix</keyword>
<dbReference type="InterPro" id="IPR008753">
    <property type="entry name" value="Peptidase_M13_N"/>
</dbReference>
<dbReference type="PRINTS" id="PR00786">
    <property type="entry name" value="NEPRILYSIN"/>
</dbReference>
<evidence type="ECO:0008006" key="13">
    <source>
        <dbReference type="Google" id="ProtNLM"/>
    </source>
</evidence>
<feature type="transmembrane region" description="Helical" evidence="9">
    <location>
        <begin position="62"/>
        <end position="81"/>
    </location>
</feature>
<keyword evidence="9" id="KW-0472">Membrane</keyword>
<evidence type="ECO:0000256" key="6">
    <source>
        <dbReference type="ARBA" id="ARBA00022833"/>
    </source>
</evidence>
<comment type="similarity">
    <text evidence="2">Belongs to the peptidase M13 family.</text>
</comment>
<name>A0A0H5R7D3_9EUKA</name>
<evidence type="ECO:0000259" key="10">
    <source>
        <dbReference type="Pfam" id="PF01431"/>
    </source>
</evidence>
<dbReference type="GO" id="GO:0004222">
    <property type="term" value="F:metalloendopeptidase activity"/>
    <property type="evidence" value="ECO:0007669"/>
    <property type="project" value="InterPro"/>
</dbReference>
<dbReference type="Pfam" id="PF05649">
    <property type="entry name" value="Peptidase_M13_N"/>
    <property type="match status" value="1"/>
</dbReference>
<evidence type="ECO:0000256" key="9">
    <source>
        <dbReference type="SAM" id="Phobius"/>
    </source>
</evidence>
<keyword evidence="4" id="KW-0479">Metal-binding</keyword>
<dbReference type="GO" id="GO:0046872">
    <property type="term" value="F:metal ion binding"/>
    <property type="evidence" value="ECO:0007669"/>
    <property type="project" value="UniProtKB-KW"/>
</dbReference>
<keyword evidence="3" id="KW-0645">Protease</keyword>
<comment type="cofactor">
    <cofactor evidence="1">
        <name>Zn(2+)</name>
        <dbReference type="ChEBI" id="CHEBI:29105"/>
    </cofactor>
</comment>
<evidence type="ECO:0000256" key="7">
    <source>
        <dbReference type="ARBA" id="ARBA00023049"/>
    </source>
</evidence>
<dbReference type="CDD" id="cd08662">
    <property type="entry name" value="M13"/>
    <property type="match status" value="1"/>
</dbReference>
<accession>A0A0H5R7D3</accession>
<proteinExistence type="inferred from homology"/>
<feature type="domain" description="Peptidase M13 N-terminal" evidence="11">
    <location>
        <begin position="113"/>
        <end position="488"/>
    </location>
</feature>
<dbReference type="PROSITE" id="PS51885">
    <property type="entry name" value="NEPRILYSIN"/>
    <property type="match status" value="1"/>
</dbReference>
<keyword evidence="5" id="KW-0378">Hydrolase</keyword>
<dbReference type="InterPro" id="IPR024079">
    <property type="entry name" value="MetalloPept_cat_dom_sf"/>
</dbReference>
<dbReference type="GO" id="GO:0005886">
    <property type="term" value="C:plasma membrane"/>
    <property type="evidence" value="ECO:0007669"/>
    <property type="project" value="TreeGrafter"/>
</dbReference>
<evidence type="ECO:0000256" key="5">
    <source>
        <dbReference type="ARBA" id="ARBA00022801"/>
    </source>
</evidence>
<evidence type="ECO:0000256" key="4">
    <source>
        <dbReference type="ARBA" id="ARBA00022723"/>
    </source>
</evidence>
<dbReference type="AlphaFoldDB" id="A0A0H5R7D3"/>
<evidence type="ECO:0000313" key="12">
    <source>
        <dbReference type="EMBL" id="CRZ09667.1"/>
    </source>
</evidence>
<dbReference type="PANTHER" id="PTHR11733">
    <property type="entry name" value="ZINC METALLOPROTEASE FAMILY M13 NEPRILYSIN-RELATED"/>
    <property type="match status" value="1"/>
</dbReference>
<sequence length="744" mass="84106">MGDRSPASQRRKFNFDAQSSELPGREDQYLLPVEDEEFDYRSDIANQYAGYRNRPLNILNMHTLYVFLVMMACLALLVFVIKYDPNKEESPVSNIDRSFSDEVKMAMNMSVDPCEDFYQYSCGGWIANAVIPGDKDSYAKSFTTLSDRNLEILHEIVQGSKNDRLSSLYLSCMDADTIERNGMSPLRKELNGLDAVATIPQLFTLIGDMEKRHAGFFFDISVDVDAKDTNQYLISIGQSGLSMGDRYLYLDPVLAHVAGFREHVQSMFDLASIQPFQQNVSLSQAIDNIVNFEVAVAEFTKPPEALRDPEAVYNMRPIANCTSEFGFDFLHYLKQMGFEDANDQVRVNAINPDFIHAMGQLIGATPISVVKDVVCFHILNSMAQVLPAPIRNENFRFFSTELRGVKTQPDRWKTCLKAVDRYLGDDLGQKFLSASKFTEKEKNLAITIATSVIDEFKESLGHISWMDKPTRKLAIQKLEQIKVLMGYPKHWIDYGALHLDNGQFAENVLRSRQFLHEEAIQRMSHPVDPYRFLMTTPTVNAYYEPTLNSINFPAGILQHPFFTSAATVPRAMNYGGIGTVIGHELVHGFDDEGRKYDGKGILHQWWPDEVSQRFNERAEWLGQQYASFPYSERSINPKLTMGENIADNGGVAAAFKAFIKASAEEPDQELWPGFDNKKLFFVAMAQNWCVRVTPERAALSLKTDPHSPASARVSVPLINSPEFAETFQCPVGATLNPENKCIIW</sequence>
<dbReference type="InterPro" id="IPR018497">
    <property type="entry name" value="Peptidase_M13_C"/>
</dbReference>
<dbReference type="Gene3D" id="3.40.390.10">
    <property type="entry name" value="Collagenase (Catalytic Domain)"/>
    <property type="match status" value="1"/>
</dbReference>
<dbReference type="PANTHER" id="PTHR11733:SF167">
    <property type="entry name" value="FI17812P1-RELATED"/>
    <property type="match status" value="1"/>
</dbReference>
<dbReference type="InterPro" id="IPR000718">
    <property type="entry name" value="Peptidase_M13"/>
</dbReference>
<dbReference type="EMBL" id="HACM01009225">
    <property type="protein sequence ID" value="CRZ09667.1"/>
    <property type="molecule type" value="Transcribed_RNA"/>
</dbReference>
<dbReference type="GO" id="GO:0016485">
    <property type="term" value="P:protein processing"/>
    <property type="evidence" value="ECO:0007669"/>
    <property type="project" value="TreeGrafter"/>
</dbReference>
<evidence type="ECO:0000256" key="1">
    <source>
        <dbReference type="ARBA" id="ARBA00001947"/>
    </source>
</evidence>
<feature type="domain" description="Peptidase M13 C-terminal" evidence="10">
    <location>
        <begin position="540"/>
        <end position="741"/>
    </location>
</feature>
<feature type="region of interest" description="Disordered" evidence="8">
    <location>
        <begin position="1"/>
        <end position="24"/>
    </location>
</feature>
<keyword evidence="7" id="KW-0482">Metalloprotease</keyword>
<evidence type="ECO:0000256" key="3">
    <source>
        <dbReference type="ARBA" id="ARBA00022670"/>
    </source>
</evidence>
<evidence type="ECO:0000259" key="11">
    <source>
        <dbReference type="Pfam" id="PF05649"/>
    </source>
</evidence>
<protein>
    <recommendedName>
        <fullName evidence="13">Peptidase M13 C-terminal domain-containing protein</fullName>
    </recommendedName>
</protein>
<keyword evidence="9" id="KW-0812">Transmembrane</keyword>
<evidence type="ECO:0000256" key="8">
    <source>
        <dbReference type="SAM" id="MobiDB-lite"/>
    </source>
</evidence>
<reference evidence="12" key="1">
    <citation type="submission" date="2015-04" db="EMBL/GenBank/DDBJ databases">
        <title>The genome sequence of the plant pathogenic Rhizarian Plasmodiophora brassicae reveals insights in its biotrophic life cycle and the origin of chitin synthesis.</title>
        <authorList>
            <person name="Schwelm A."/>
            <person name="Fogelqvist J."/>
            <person name="Knaust A."/>
            <person name="Julke S."/>
            <person name="Lilja T."/>
            <person name="Dhandapani V."/>
            <person name="Bonilla-Rosso G."/>
            <person name="Karlsson M."/>
            <person name="Shevchenko A."/>
            <person name="Choi S.R."/>
            <person name="Kim H.G."/>
            <person name="Park J.Y."/>
            <person name="Lim Y.P."/>
            <person name="Ludwig-Muller J."/>
            <person name="Dixelius C."/>
        </authorList>
    </citation>
    <scope>NUCLEOTIDE SEQUENCE</scope>
    <source>
        <tissue evidence="12">Potato root galls</tissue>
    </source>
</reference>
<dbReference type="Gene3D" id="1.10.1380.10">
    <property type="entry name" value="Neutral endopeptidase , domain2"/>
    <property type="match status" value="1"/>
</dbReference>
<organism evidence="12">
    <name type="scientific">Spongospora subterranea</name>
    <dbReference type="NCBI Taxonomy" id="70186"/>
    <lineage>
        <taxon>Eukaryota</taxon>
        <taxon>Sar</taxon>
        <taxon>Rhizaria</taxon>
        <taxon>Endomyxa</taxon>
        <taxon>Phytomyxea</taxon>
        <taxon>Plasmodiophorida</taxon>
        <taxon>Plasmodiophoridae</taxon>
        <taxon>Spongospora</taxon>
    </lineage>
</organism>
<dbReference type="SUPFAM" id="SSF55486">
    <property type="entry name" value="Metalloproteases ('zincins'), catalytic domain"/>
    <property type="match status" value="1"/>
</dbReference>
<dbReference type="Pfam" id="PF01431">
    <property type="entry name" value="Peptidase_M13"/>
    <property type="match status" value="1"/>
</dbReference>
<dbReference type="InterPro" id="IPR042089">
    <property type="entry name" value="Peptidase_M13_dom_2"/>
</dbReference>
<evidence type="ECO:0000256" key="2">
    <source>
        <dbReference type="ARBA" id="ARBA00007357"/>
    </source>
</evidence>
<keyword evidence="6" id="KW-0862">Zinc</keyword>